<evidence type="ECO:0000313" key="4">
    <source>
        <dbReference type="Proteomes" id="UP000683925"/>
    </source>
</evidence>
<evidence type="ECO:0000256" key="2">
    <source>
        <dbReference type="SAM" id="MobiDB-lite"/>
    </source>
</evidence>
<keyword evidence="1" id="KW-0175">Coiled coil</keyword>
<sequence>MNLDCKKRCKITFLFVIHNYGRFTIGLMGNVQKFFNLTQTRVFGQLIMQQLQQLHKNMKQSDQQKTHVSRSMSQHLLTEQDIKKIFPYTQSIHNRYLEQNRMESIRDQLNNQQQQSISIHIKDLIVKDKLKPRLLQPLTMLDESCNRGVKRMKKLLYHDSQNVNLHNINQRREMVQLAQWLDMMVQQVHSQKLTDYQEYYNKLEIVFQGSVLELERQISIVGFEFGQFLKKLWEAFTEEVQKIILGLQQRNQQIEQKCLEDINQLHKNYQEAIEKQAESMRMMKEEALAVQNSIVKMKKENVYLRKKDKRREEQLHEIMSEFWEQNLQLIEYQGIEKFHKQAQTAEEMDLVLQQKDMFEFFKQKFEVHKKDIENQYKILTLQDEYYDGSTHLIITESSVDTSDLIKTKVQSEDTSEYFTYVSTSTQTPKQAKKIDEEIQVQPCQGNQESQVNSTQLRKERVPRNQTESKLFRRARFPLSEIIQEYSALYFPEQELSSNDPQFIVIMADQITQLKDRIEDLLTVLNLRGDNSSEDIFAIKQYLLQNYGNFNFYFNQCWNVLQTQISVVMDAKIDKEEMELEMKEIENKFNENVALFKKYHNRAKEKETISKFYEDSLIKVIRYAPQFLINQIKEQANVYGVLENVEFKEFKRRQGTNIDPKQQSQLSIKDLDSPTKSPNKTLTNINISKPLMKIQKIPSQIEISSKEDDDVYKSDSSKEGSGEESDVSFSQIKLDFKQSKPKLTIEKKLRISTCPVKSASYATNLLKQMLSKFNINYRTGLYQLSTILQNYNELIMKIPNTIQNTPLHVHMYENIVAHYGQSQFSDANRYKRTIRSFLFFETKSSTCQLVVKFLKAEYDIQDLNLYLQIVQSLQEYPNVSYSKFIDTLLKWFSDNKYSQSEIDNIIYDISTSEVAYMQSQQGPCDYDILMYQFLEIFQKYKNRTSIKYKHLYTAVDLMNKGSIDFSQWNFLYEVLCCINYSFSIRLFYQEADYCGDSGKMMSKQRFTLVCDELKIFQEDDQIKLLDRETYFTIREKINTSWMREKIVMKMSFIKANKYNKFIKSIFAAIDTFVQNPKNCQFEAETICYMYKLLQKTWKPQFLESQLNIGIPVEISLINTTYRRMELKILNKD</sequence>
<reference evidence="3" key="1">
    <citation type="submission" date="2021-01" db="EMBL/GenBank/DDBJ databases">
        <authorList>
            <consortium name="Genoscope - CEA"/>
            <person name="William W."/>
        </authorList>
    </citation>
    <scope>NUCLEOTIDE SEQUENCE</scope>
</reference>
<feature type="region of interest" description="Disordered" evidence="2">
    <location>
        <begin position="705"/>
        <end position="725"/>
    </location>
</feature>
<evidence type="ECO:0000256" key="1">
    <source>
        <dbReference type="SAM" id="Coils"/>
    </source>
</evidence>
<organism evidence="3 4">
    <name type="scientific">Paramecium octaurelia</name>
    <dbReference type="NCBI Taxonomy" id="43137"/>
    <lineage>
        <taxon>Eukaryota</taxon>
        <taxon>Sar</taxon>
        <taxon>Alveolata</taxon>
        <taxon>Ciliophora</taxon>
        <taxon>Intramacronucleata</taxon>
        <taxon>Oligohymenophorea</taxon>
        <taxon>Peniculida</taxon>
        <taxon>Parameciidae</taxon>
        <taxon>Paramecium</taxon>
    </lineage>
</organism>
<feature type="compositionally biased region" description="Basic and acidic residues" evidence="2">
    <location>
        <begin position="710"/>
        <end position="720"/>
    </location>
</feature>
<feature type="coiled-coil region" evidence="1">
    <location>
        <begin position="237"/>
        <end position="286"/>
    </location>
</feature>
<dbReference type="AlphaFoldDB" id="A0A8S1UPT2"/>
<feature type="compositionally biased region" description="Polar residues" evidence="2">
    <location>
        <begin position="654"/>
        <end position="666"/>
    </location>
</feature>
<feature type="region of interest" description="Disordered" evidence="2">
    <location>
        <begin position="653"/>
        <end position="681"/>
    </location>
</feature>
<dbReference type="PANTHER" id="PTHR34894">
    <property type="entry name" value="SAM-DEPENDENT METHYLTRANSFERASE RSMI, CONSERVED SITE"/>
    <property type="match status" value="1"/>
</dbReference>
<protein>
    <submittedName>
        <fullName evidence="3">Uncharacterized protein</fullName>
    </submittedName>
</protein>
<dbReference type="EMBL" id="CAJJDP010000049">
    <property type="protein sequence ID" value="CAD8167090.1"/>
    <property type="molecule type" value="Genomic_DNA"/>
</dbReference>
<accession>A0A8S1UPT2</accession>
<gene>
    <name evidence="3" type="ORF">POCTA_138.1.T0490192</name>
</gene>
<comment type="caution">
    <text evidence="3">The sequence shown here is derived from an EMBL/GenBank/DDBJ whole genome shotgun (WGS) entry which is preliminary data.</text>
</comment>
<dbReference type="Proteomes" id="UP000683925">
    <property type="component" value="Unassembled WGS sequence"/>
</dbReference>
<evidence type="ECO:0000313" key="3">
    <source>
        <dbReference type="EMBL" id="CAD8167090.1"/>
    </source>
</evidence>
<dbReference type="OrthoDB" id="292598at2759"/>
<name>A0A8S1UPT2_PAROT</name>
<keyword evidence="4" id="KW-1185">Reference proteome</keyword>
<dbReference type="PANTHER" id="PTHR34894:SF5">
    <property type="entry name" value="EF-HAND DOMAIN-CONTAINING PROTEIN"/>
    <property type="match status" value="1"/>
</dbReference>
<proteinExistence type="predicted"/>
<feature type="coiled-coil region" evidence="1">
    <location>
        <begin position="567"/>
        <end position="594"/>
    </location>
</feature>
<dbReference type="OMA" id="FEAETIC"/>